<dbReference type="EMBL" id="RBXA01000006">
    <property type="protein sequence ID" value="RKS89691.1"/>
    <property type="molecule type" value="Genomic_DNA"/>
</dbReference>
<dbReference type="AlphaFoldDB" id="A0A495RQN5"/>
<dbReference type="RefSeq" id="WP_121366259.1">
    <property type="nucleotide sequence ID" value="NZ_RBXA01000006.1"/>
</dbReference>
<evidence type="ECO:0000313" key="2">
    <source>
        <dbReference type="EMBL" id="RKS89691.1"/>
    </source>
</evidence>
<feature type="region of interest" description="Disordered" evidence="1">
    <location>
        <begin position="111"/>
        <end position="151"/>
    </location>
</feature>
<reference evidence="2 3" key="1">
    <citation type="submission" date="2018-10" db="EMBL/GenBank/DDBJ databases">
        <title>Genomic Encyclopedia of Archaeal and Bacterial Type Strains, Phase II (KMG-II): from individual species to whole genera.</title>
        <authorList>
            <person name="Goeker M."/>
        </authorList>
    </citation>
    <scope>NUCLEOTIDE SEQUENCE [LARGE SCALE GENOMIC DNA]</scope>
    <source>
        <strain evidence="2 3">DSM 15094</strain>
    </source>
</reference>
<gene>
    <name evidence="2" type="ORF">BC952_3021</name>
</gene>
<organism evidence="2 3">
    <name type="scientific">Flavobacterium limicola</name>
    <dbReference type="NCBI Taxonomy" id="180441"/>
    <lineage>
        <taxon>Bacteria</taxon>
        <taxon>Pseudomonadati</taxon>
        <taxon>Bacteroidota</taxon>
        <taxon>Flavobacteriia</taxon>
        <taxon>Flavobacteriales</taxon>
        <taxon>Flavobacteriaceae</taxon>
        <taxon>Flavobacterium</taxon>
    </lineage>
</organism>
<protein>
    <submittedName>
        <fullName evidence="2">Uncharacterized protein DUF2589</fullName>
    </submittedName>
</protein>
<accession>A0A495RQN5</accession>
<evidence type="ECO:0000256" key="1">
    <source>
        <dbReference type="SAM" id="MobiDB-lite"/>
    </source>
</evidence>
<dbReference type="Pfam" id="PF11655">
    <property type="entry name" value="DUF2589"/>
    <property type="match status" value="1"/>
</dbReference>
<proteinExistence type="predicted"/>
<comment type="caution">
    <text evidence="2">The sequence shown here is derived from an EMBL/GenBank/DDBJ whole genome shotgun (WGS) entry which is preliminary data.</text>
</comment>
<dbReference type="InterPro" id="IPR024510">
    <property type="entry name" value="DUF2589"/>
</dbReference>
<sequence length="178" mass="19653">MNDKEDFSHQAVLIEELLAAPFVAATNANSKMAQEQAKFLMETCFDSENGAFSPKMISLTVKNAKESASDQTSELITFQLPLITIIPFNSLCVKDVSVKFDLEIISHVNTNTNDDENEKDKTVMRGSVASSNDASENNKTQRRNQSKMSVEINAGSIPLPVGLTTLLEFYTKNIQLKS</sequence>
<dbReference type="Proteomes" id="UP000280091">
    <property type="component" value="Unassembled WGS sequence"/>
</dbReference>
<name>A0A495RQN5_9FLAO</name>
<evidence type="ECO:0000313" key="3">
    <source>
        <dbReference type="Proteomes" id="UP000280091"/>
    </source>
</evidence>
<keyword evidence="3" id="KW-1185">Reference proteome</keyword>
<dbReference type="OrthoDB" id="1260976at2"/>
<feature type="compositionally biased region" description="Polar residues" evidence="1">
    <location>
        <begin position="128"/>
        <end position="138"/>
    </location>
</feature>